<comment type="caution">
    <text evidence="1">The sequence shown here is derived from an EMBL/GenBank/DDBJ whole genome shotgun (WGS) entry which is preliminary data.</text>
</comment>
<protein>
    <submittedName>
        <fullName evidence="1">Uncharacterized protein</fullName>
    </submittedName>
</protein>
<gene>
    <name evidence="1" type="ORF">OPT61_g4091</name>
</gene>
<keyword evidence="2" id="KW-1185">Reference proteome</keyword>
<dbReference type="EMBL" id="JAPHNI010000225">
    <property type="protein sequence ID" value="KAJ8113885.1"/>
    <property type="molecule type" value="Genomic_DNA"/>
</dbReference>
<evidence type="ECO:0000313" key="1">
    <source>
        <dbReference type="EMBL" id="KAJ8113885.1"/>
    </source>
</evidence>
<organism evidence="1 2">
    <name type="scientific">Boeremia exigua</name>
    <dbReference type="NCBI Taxonomy" id="749465"/>
    <lineage>
        <taxon>Eukaryota</taxon>
        <taxon>Fungi</taxon>
        <taxon>Dikarya</taxon>
        <taxon>Ascomycota</taxon>
        <taxon>Pezizomycotina</taxon>
        <taxon>Dothideomycetes</taxon>
        <taxon>Pleosporomycetidae</taxon>
        <taxon>Pleosporales</taxon>
        <taxon>Pleosporineae</taxon>
        <taxon>Didymellaceae</taxon>
        <taxon>Boeremia</taxon>
    </lineage>
</organism>
<evidence type="ECO:0000313" key="2">
    <source>
        <dbReference type="Proteomes" id="UP001153331"/>
    </source>
</evidence>
<name>A0ACC2IFD5_9PLEO</name>
<accession>A0ACC2IFD5</accession>
<proteinExistence type="predicted"/>
<reference evidence="1" key="1">
    <citation type="submission" date="2022-11" db="EMBL/GenBank/DDBJ databases">
        <title>Genome Sequence of Boeremia exigua.</title>
        <authorList>
            <person name="Buettner E."/>
        </authorList>
    </citation>
    <scope>NUCLEOTIDE SEQUENCE</scope>
    <source>
        <strain evidence="1">CU02</strain>
    </source>
</reference>
<sequence>MLLHRISEAVIIASLAVGGVAVNTTCYYPNGSRNSGGACNANAEVSSCCGPTFVCLSNGLCQPGPDSQRTYAYNFYRSGCTDATFNSTSCPRFCIGSGYHNDRGHGVKSCGNDTYCCGASGDCCSDSANIFALESAETVTTISASSAYITSAANDTSASSLAPGVDHHALAIGLGVGIGVGGFLLIALAVLYVLKRRAKSKRSVEFEKDEEVSELDAEWKAELPDSTTAPAPTKTCHTAPGNGVIHELAEGRTGPSTPPQELEANTTYDWEPRNEPEPRDGGYRPTEPSGHRAPE</sequence>
<dbReference type="Proteomes" id="UP001153331">
    <property type="component" value="Unassembled WGS sequence"/>
</dbReference>